<comment type="caution">
    <text evidence="3">The sequence shown here is derived from an EMBL/GenBank/DDBJ whole genome shotgun (WGS) entry which is preliminary data.</text>
</comment>
<dbReference type="InterPro" id="IPR014710">
    <property type="entry name" value="RmlC-like_jellyroll"/>
</dbReference>
<evidence type="ECO:0000313" key="4">
    <source>
        <dbReference type="Proteomes" id="UP000654471"/>
    </source>
</evidence>
<dbReference type="InterPro" id="IPR011051">
    <property type="entry name" value="RmlC_Cupin_sf"/>
</dbReference>
<keyword evidence="1" id="KW-0479">Metal-binding</keyword>
<proteinExistence type="predicted"/>
<protein>
    <recommendedName>
        <fullName evidence="2">Cupin type-2 domain-containing protein</fullName>
    </recommendedName>
</protein>
<dbReference type="Pfam" id="PF07883">
    <property type="entry name" value="Cupin_2"/>
    <property type="match status" value="1"/>
</dbReference>
<reference evidence="4" key="1">
    <citation type="journal article" date="2019" name="Int. J. Syst. Evol. Microbiol.">
        <title>The Global Catalogue of Microorganisms (GCM) 10K type strain sequencing project: providing services to taxonomists for standard genome sequencing and annotation.</title>
        <authorList>
            <consortium name="The Broad Institute Genomics Platform"/>
            <consortium name="The Broad Institute Genome Sequencing Center for Infectious Disease"/>
            <person name="Wu L."/>
            <person name="Ma J."/>
        </authorList>
    </citation>
    <scope>NUCLEOTIDE SEQUENCE [LARGE SCALE GENOMIC DNA]</scope>
    <source>
        <strain evidence="4">JCM 3399</strain>
    </source>
</reference>
<dbReference type="EMBL" id="BMRP01000001">
    <property type="protein sequence ID" value="GGU44405.1"/>
    <property type="molecule type" value="Genomic_DNA"/>
</dbReference>
<dbReference type="Proteomes" id="UP000654471">
    <property type="component" value="Unassembled WGS sequence"/>
</dbReference>
<sequence length="114" mass="12856">MHMHSWDADDLTFEPAYNVKAQRLPRFDGAAEPYEGGAWVVVPPHTTMSEHVNPDGESELFYVISGSGEMEVAGERSRVKFGDTIFIPPHEKHLLVNDTDEPFVFLSLWWGGQP</sequence>
<evidence type="ECO:0000256" key="1">
    <source>
        <dbReference type="ARBA" id="ARBA00022723"/>
    </source>
</evidence>
<dbReference type="PANTHER" id="PTHR35848">
    <property type="entry name" value="OXALATE-BINDING PROTEIN"/>
    <property type="match status" value="1"/>
</dbReference>
<dbReference type="PANTHER" id="PTHR35848:SF6">
    <property type="entry name" value="CUPIN TYPE-2 DOMAIN-CONTAINING PROTEIN"/>
    <property type="match status" value="1"/>
</dbReference>
<feature type="domain" description="Cupin type-2" evidence="2">
    <location>
        <begin position="39"/>
        <end position="108"/>
    </location>
</feature>
<name>A0ABQ2UM21_9ACTN</name>
<accession>A0ABQ2UM21</accession>
<keyword evidence="4" id="KW-1185">Reference proteome</keyword>
<evidence type="ECO:0000313" key="3">
    <source>
        <dbReference type="EMBL" id="GGU44405.1"/>
    </source>
</evidence>
<dbReference type="SUPFAM" id="SSF51182">
    <property type="entry name" value="RmlC-like cupins"/>
    <property type="match status" value="1"/>
</dbReference>
<evidence type="ECO:0000259" key="2">
    <source>
        <dbReference type="Pfam" id="PF07883"/>
    </source>
</evidence>
<dbReference type="RefSeq" id="WP_189295807.1">
    <property type="nucleotide sequence ID" value="NZ_BMRP01000001.1"/>
</dbReference>
<dbReference type="Gene3D" id="2.60.120.10">
    <property type="entry name" value="Jelly Rolls"/>
    <property type="match status" value="1"/>
</dbReference>
<dbReference type="InterPro" id="IPR051610">
    <property type="entry name" value="GPI/OXD"/>
</dbReference>
<organism evidence="3 4">
    <name type="scientific">Streptomyces albospinus</name>
    <dbReference type="NCBI Taxonomy" id="285515"/>
    <lineage>
        <taxon>Bacteria</taxon>
        <taxon>Bacillati</taxon>
        <taxon>Actinomycetota</taxon>
        <taxon>Actinomycetes</taxon>
        <taxon>Kitasatosporales</taxon>
        <taxon>Streptomycetaceae</taxon>
        <taxon>Streptomyces</taxon>
    </lineage>
</organism>
<dbReference type="InterPro" id="IPR013096">
    <property type="entry name" value="Cupin_2"/>
</dbReference>
<gene>
    <name evidence="3" type="ORF">GCM10010211_05010</name>
</gene>